<dbReference type="AlphaFoldDB" id="A0A6Q2XWV3"/>
<evidence type="ECO:0000313" key="2">
    <source>
        <dbReference type="Proteomes" id="UP000265140"/>
    </source>
</evidence>
<reference evidence="2" key="1">
    <citation type="journal article" date="2014" name="PLoS ONE">
        <title>The genome and linkage map of the northern pike (Esox lucius): conserved synteny revealed between the salmonid sister group and the Neoteleostei.</title>
        <authorList>
            <person name="Rondeau E.B."/>
            <person name="Minkley D.R."/>
            <person name="Leong J.S."/>
            <person name="Messmer A.M."/>
            <person name="Jantzen J.R."/>
            <person name="von Schalburg K.R."/>
            <person name="Lemon C."/>
            <person name="Bird N.H."/>
            <person name="Koop B.F."/>
        </authorList>
    </citation>
    <scope>NUCLEOTIDE SEQUENCE</scope>
</reference>
<accession>A0A6Q2XWV3</accession>
<organism evidence="1 2">
    <name type="scientific">Esox lucius</name>
    <name type="common">Northern pike</name>
    <dbReference type="NCBI Taxonomy" id="8010"/>
    <lineage>
        <taxon>Eukaryota</taxon>
        <taxon>Metazoa</taxon>
        <taxon>Chordata</taxon>
        <taxon>Craniata</taxon>
        <taxon>Vertebrata</taxon>
        <taxon>Euteleostomi</taxon>
        <taxon>Actinopterygii</taxon>
        <taxon>Neopterygii</taxon>
        <taxon>Teleostei</taxon>
        <taxon>Protacanthopterygii</taxon>
        <taxon>Esociformes</taxon>
        <taxon>Esocidae</taxon>
        <taxon>Esox</taxon>
    </lineage>
</organism>
<reference evidence="1" key="3">
    <citation type="submission" date="2025-08" db="UniProtKB">
        <authorList>
            <consortium name="Ensembl"/>
        </authorList>
    </citation>
    <scope>IDENTIFICATION</scope>
</reference>
<sequence>VVALILVCGFNLGHFGVHRHTLHSVISLFINNLIYHVGIRRGIPIGGPNSQYLEAYLHVLPEADPILCLLKNRPVIISVTYGDSEVSSG</sequence>
<proteinExistence type="predicted"/>
<name>A0A6Q2XWV3_ESOLU</name>
<reference evidence="1" key="4">
    <citation type="submission" date="2025-09" db="UniProtKB">
        <authorList>
            <consortium name="Ensembl"/>
        </authorList>
    </citation>
    <scope>IDENTIFICATION</scope>
</reference>
<protein>
    <submittedName>
        <fullName evidence="1">Uncharacterized protein</fullName>
    </submittedName>
</protein>
<reference evidence="1" key="2">
    <citation type="submission" date="2020-02" db="EMBL/GenBank/DDBJ databases">
        <title>Esox lucius (northern pike) genome, fEsoLuc1, primary haplotype.</title>
        <authorList>
            <person name="Myers G."/>
            <person name="Karagic N."/>
            <person name="Meyer A."/>
            <person name="Pippel M."/>
            <person name="Reichard M."/>
            <person name="Winkler S."/>
            <person name="Tracey A."/>
            <person name="Sims Y."/>
            <person name="Howe K."/>
            <person name="Rhie A."/>
            <person name="Formenti G."/>
            <person name="Durbin R."/>
            <person name="Fedrigo O."/>
            <person name="Jarvis E.D."/>
        </authorList>
    </citation>
    <scope>NUCLEOTIDE SEQUENCE [LARGE SCALE GENOMIC DNA]</scope>
</reference>
<evidence type="ECO:0000313" key="1">
    <source>
        <dbReference type="Ensembl" id="ENSELUP00000058504.1"/>
    </source>
</evidence>
<dbReference type="Proteomes" id="UP000265140">
    <property type="component" value="Chromosome 19"/>
</dbReference>
<dbReference type="Ensembl" id="ENSELUT00000062657.2">
    <property type="protein sequence ID" value="ENSELUP00000058504.1"/>
    <property type="gene ID" value="ENSELUG00000032644.2"/>
</dbReference>
<dbReference type="InParanoid" id="A0A6Q2XWV3"/>
<keyword evidence="2" id="KW-1185">Reference proteome</keyword>